<protein>
    <submittedName>
        <fullName evidence="2">DUF3311 domain-containing protein</fullName>
    </submittedName>
</protein>
<keyword evidence="1" id="KW-0472">Membrane</keyword>
<organism evidence="2 3">
    <name type="scientific">Paenibacillus solisilvae</name>
    <dbReference type="NCBI Taxonomy" id="2486751"/>
    <lineage>
        <taxon>Bacteria</taxon>
        <taxon>Bacillati</taxon>
        <taxon>Bacillota</taxon>
        <taxon>Bacilli</taxon>
        <taxon>Bacillales</taxon>
        <taxon>Paenibacillaceae</taxon>
        <taxon>Paenibacillus</taxon>
    </lineage>
</organism>
<dbReference type="PANTHER" id="PTHR40034:SF1">
    <property type="entry name" value="BSL5891 PROTEIN"/>
    <property type="match status" value="1"/>
</dbReference>
<evidence type="ECO:0000313" key="2">
    <source>
        <dbReference type="EMBL" id="MFC5652048.1"/>
    </source>
</evidence>
<evidence type="ECO:0000256" key="1">
    <source>
        <dbReference type="SAM" id="Phobius"/>
    </source>
</evidence>
<gene>
    <name evidence="2" type="ORF">ACFPYJ_23610</name>
</gene>
<evidence type="ECO:0000313" key="3">
    <source>
        <dbReference type="Proteomes" id="UP001596047"/>
    </source>
</evidence>
<dbReference type="Proteomes" id="UP001596047">
    <property type="component" value="Unassembled WGS sequence"/>
</dbReference>
<dbReference type="Pfam" id="PF11755">
    <property type="entry name" value="DUF3311"/>
    <property type="match status" value="1"/>
</dbReference>
<proteinExistence type="predicted"/>
<keyword evidence="1" id="KW-1133">Transmembrane helix</keyword>
<dbReference type="PANTHER" id="PTHR40034">
    <property type="entry name" value="BSL5891 PROTEIN"/>
    <property type="match status" value="1"/>
</dbReference>
<reference evidence="3" key="1">
    <citation type="journal article" date="2019" name="Int. J. Syst. Evol. Microbiol.">
        <title>The Global Catalogue of Microorganisms (GCM) 10K type strain sequencing project: providing services to taxonomists for standard genome sequencing and annotation.</title>
        <authorList>
            <consortium name="The Broad Institute Genomics Platform"/>
            <consortium name="The Broad Institute Genome Sequencing Center for Infectious Disease"/>
            <person name="Wu L."/>
            <person name="Ma J."/>
        </authorList>
    </citation>
    <scope>NUCLEOTIDE SEQUENCE [LARGE SCALE GENOMIC DNA]</scope>
    <source>
        <strain evidence="3">CGMCC 1.3240</strain>
    </source>
</reference>
<keyword evidence="3" id="KW-1185">Reference proteome</keyword>
<accession>A0ABW0W1M1</accession>
<sequence>MKNIMIFILAVIPFIAQLIAIPLVNRIHPLILGFPMLHFWLLLWMILTPLFTLGIYQIQKRSGGVE</sequence>
<comment type="caution">
    <text evidence="2">The sequence shown here is derived from an EMBL/GenBank/DDBJ whole genome shotgun (WGS) entry which is preliminary data.</text>
</comment>
<name>A0ABW0W1M1_9BACL</name>
<dbReference type="InterPro" id="IPR021741">
    <property type="entry name" value="DUF3311"/>
</dbReference>
<dbReference type="EMBL" id="JBHSOW010000089">
    <property type="protein sequence ID" value="MFC5652048.1"/>
    <property type="molecule type" value="Genomic_DNA"/>
</dbReference>
<dbReference type="RefSeq" id="WP_379190685.1">
    <property type="nucleotide sequence ID" value="NZ_JBHSOW010000089.1"/>
</dbReference>
<feature type="transmembrane region" description="Helical" evidence="1">
    <location>
        <begin position="36"/>
        <end position="56"/>
    </location>
</feature>
<keyword evidence="1" id="KW-0812">Transmembrane</keyword>